<feature type="domain" description="DNA polymerase III beta sliding clamp N-terminal" evidence="9">
    <location>
        <begin position="1"/>
        <end position="118"/>
    </location>
</feature>
<evidence type="ECO:0008006" key="13">
    <source>
        <dbReference type="Google" id="ProtNLM"/>
    </source>
</evidence>
<dbReference type="GO" id="GO:0006271">
    <property type="term" value="P:DNA strand elongation involved in DNA replication"/>
    <property type="evidence" value="ECO:0007669"/>
    <property type="project" value="TreeGrafter"/>
</dbReference>
<evidence type="ECO:0000313" key="12">
    <source>
        <dbReference type="EMBL" id="SUZ68386.1"/>
    </source>
</evidence>
<dbReference type="GO" id="GO:0005737">
    <property type="term" value="C:cytoplasm"/>
    <property type="evidence" value="ECO:0007669"/>
    <property type="project" value="UniProtKB-SubCell"/>
</dbReference>
<dbReference type="InterPro" id="IPR022637">
    <property type="entry name" value="DNA_polIII_beta_cen"/>
</dbReference>
<proteinExistence type="inferred from homology"/>
<dbReference type="InterPro" id="IPR001001">
    <property type="entry name" value="DNA_polIII_beta"/>
</dbReference>
<keyword evidence="8" id="KW-0238">DNA-binding</keyword>
<evidence type="ECO:0000256" key="1">
    <source>
        <dbReference type="ARBA" id="ARBA00004496"/>
    </source>
</evidence>
<dbReference type="PANTHER" id="PTHR30478:SF0">
    <property type="entry name" value="BETA SLIDING CLAMP"/>
    <property type="match status" value="1"/>
</dbReference>
<dbReference type="Gene3D" id="3.10.150.10">
    <property type="entry name" value="DNA Polymerase III, subunit A, domain 2"/>
    <property type="match status" value="1"/>
</dbReference>
<dbReference type="GO" id="GO:0008408">
    <property type="term" value="F:3'-5' exonuclease activity"/>
    <property type="evidence" value="ECO:0007669"/>
    <property type="project" value="InterPro"/>
</dbReference>
<dbReference type="NCBIfam" id="TIGR00663">
    <property type="entry name" value="dnan"/>
    <property type="match status" value="1"/>
</dbReference>
<dbReference type="EMBL" id="UINC01001038">
    <property type="protein sequence ID" value="SUZ68386.1"/>
    <property type="molecule type" value="Genomic_DNA"/>
</dbReference>
<dbReference type="CDD" id="cd00140">
    <property type="entry name" value="beta_clamp"/>
    <property type="match status" value="1"/>
</dbReference>
<dbReference type="GO" id="GO:0003887">
    <property type="term" value="F:DNA-directed DNA polymerase activity"/>
    <property type="evidence" value="ECO:0007669"/>
    <property type="project" value="UniProtKB-KW"/>
</dbReference>
<dbReference type="AlphaFoldDB" id="A0A381PMZ7"/>
<reference evidence="12" key="1">
    <citation type="submission" date="2018-05" db="EMBL/GenBank/DDBJ databases">
        <authorList>
            <person name="Lanie J.A."/>
            <person name="Ng W.-L."/>
            <person name="Kazmierczak K.M."/>
            <person name="Andrzejewski T.M."/>
            <person name="Davidsen T.M."/>
            <person name="Wayne K.J."/>
            <person name="Tettelin H."/>
            <person name="Glass J.I."/>
            <person name="Rusch D."/>
            <person name="Podicherti R."/>
            <person name="Tsui H.-C.T."/>
            <person name="Winkler M.E."/>
        </authorList>
    </citation>
    <scope>NUCLEOTIDE SEQUENCE</scope>
</reference>
<organism evidence="12">
    <name type="scientific">marine metagenome</name>
    <dbReference type="NCBI Taxonomy" id="408172"/>
    <lineage>
        <taxon>unclassified sequences</taxon>
        <taxon>metagenomes</taxon>
        <taxon>ecological metagenomes</taxon>
    </lineage>
</organism>
<keyword evidence="6" id="KW-0235">DNA replication</keyword>
<evidence type="ECO:0000256" key="5">
    <source>
        <dbReference type="ARBA" id="ARBA00022695"/>
    </source>
</evidence>
<dbReference type="Gene3D" id="3.70.10.10">
    <property type="match status" value="1"/>
</dbReference>
<comment type="subcellular location">
    <subcellularLocation>
        <location evidence="1">Cytoplasm</location>
    </subcellularLocation>
</comment>
<dbReference type="GO" id="GO:0003677">
    <property type="term" value="F:DNA binding"/>
    <property type="evidence" value="ECO:0007669"/>
    <property type="project" value="UniProtKB-KW"/>
</dbReference>
<keyword evidence="3" id="KW-0963">Cytoplasm</keyword>
<feature type="domain" description="DNA polymerase III beta sliding clamp central" evidence="10">
    <location>
        <begin position="129"/>
        <end position="241"/>
    </location>
</feature>
<name>A0A381PMZ7_9ZZZZ</name>
<dbReference type="InterPro" id="IPR046938">
    <property type="entry name" value="DNA_clamp_sf"/>
</dbReference>
<keyword evidence="4" id="KW-0808">Transferase</keyword>
<evidence type="ECO:0000259" key="10">
    <source>
        <dbReference type="Pfam" id="PF02767"/>
    </source>
</evidence>
<dbReference type="SUPFAM" id="SSF55979">
    <property type="entry name" value="DNA clamp"/>
    <property type="match status" value="3"/>
</dbReference>
<keyword evidence="7" id="KW-0239">DNA-directed DNA polymerase</keyword>
<keyword evidence="5" id="KW-0548">Nucleotidyltransferase</keyword>
<evidence type="ECO:0000259" key="9">
    <source>
        <dbReference type="Pfam" id="PF00712"/>
    </source>
</evidence>
<dbReference type="SMART" id="SM00480">
    <property type="entry name" value="POL3Bc"/>
    <property type="match status" value="1"/>
</dbReference>
<dbReference type="Pfam" id="PF02768">
    <property type="entry name" value="DNA_pol3_beta_3"/>
    <property type="match status" value="1"/>
</dbReference>
<dbReference type="PIRSF" id="PIRSF000804">
    <property type="entry name" value="DNA_pol_III_b"/>
    <property type="match status" value="1"/>
</dbReference>
<evidence type="ECO:0000256" key="2">
    <source>
        <dbReference type="ARBA" id="ARBA00010752"/>
    </source>
</evidence>
<dbReference type="Pfam" id="PF00712">
    <property type="entry name" value="DNA_pol3_beta"/>
    <property type="match status" value="1"/>
</dbReference>
<dbReference type="InterPro" id="IPR022634">
    <property type="entry name" value="DNA_polIII_beta_N"/>
</dbReference>
<evidence type="ECO:0000256" key="8">
    <source>
        <dbReference type="ARBA" id="ARBA00023125"/>
    </source>
</evidence>
<gene>
    <name evidence="12" type="ORF">METZ01_LOCUS21240</name>
</gene>
<evidence type="ECO:0000256" key="6">
    <source>
        <dbReference type="ARBA" id="ARBA00022705"/>
    </source>
</evidence>
<sequence>MNCLITRQNLHRGLAAVSASIPTKTTLPVLSNILFEAGQDGMWMSGTDLDVAVRVWVPAEVKEQGSITAPGKKLQEIVRELADQPVELSTRGDQIELRCGKSHFKLNGLPVDSFPALPEVDFETGWSVKGADLHGLIKNTSFAVSSEESRPILNGVLWELRDGHMRMVATNGHRLARKGVAAGSSNAPSADFIVPPTALQQVQRLFEGEEDLEVARGGNHLGFRADGTEVYTRLIEGTYPNYEQVIPKDNDKFAIVDKNAFASAVRRMAVVASDQTHRIRMAFEPDRVQLTVLTPDLGEGEDELELTYEGEGIEIGFNAAYLLEVLKYMSTDEVRVTMKAPERAATIEPVSPEGEEVEDYLCLVMPLRLLD</sequence>
<protein>
    <recommendedName>
        <fullName evidence="13">Beta sliding clamp</fullName>
    </recommendedName>
</protein>
<evidence type="ECO:0000256" key="3">
    <source>
        <dbReference type="ARBA" id="ARBA00022490"/>
    </source>
</evidence>
<dbReference type="Pfam" id="PF02767">
    <property type="entry name" value="DNA_pol3_beta_2"/>
    <property type="match status" value="1"/>
</dbReference>
<dbReference type="PANTHER" id="PTHR30478">
    <property type="entry name" value="DNA POLYMERASE III SUBUNIT BETA"/>
    <property type="match status" value="1"/>
</dbReference>
<comment type="similarity">
    <text evidence="2">Belongs to the beta sliding clamp family.</text>
</comment>
<evidence type="ECO:0000256" key="7">
    <source>
        <dbReference type="ARBA" id="ARBA00022932"/>
    </source>
</evidence>
<feature type="domain" description="DNA polymerase III beta sliding clamp C-terminal" evidence="11">
    <location>
        <begin position="244"/>
        <end position="351"/>
    </location>
</feature>
<evidence type="ECO:0000256" key="4">
    <source>
        <dbReference type="ARBA" id="ARBA00022679"/>
    </source>
</evidence>
<dbReference type="InterPro" id="IPR022635">
    <property type="entry name" value="DNA_polIII_beta_C"/>
</dbReference>
<dbReference type="GO" id="GO:0009360">
    <property type="term" value="C:DNA polymerase III complex"/>
    <property type="evidence" value="ECO:0007669"/>
    <property type="project" value="InterPro"/>
</dbReference>
<accession>A0A381PMZ7</accession>
<evidence type="ECO:0000259" key="11">
    <source>
        <dbReference type="Pfam" id="PF02768"/>
    </source>
</evidence>